<dbReference type="GO" id="GO:0005886">
    <property type="term" value="C:plasma membrane"/>
    <property type="evidence" value="ECO:0007669"/>
    <property type="project" value="TreeGrafter"/>
</dbReference>
<dbReference type="PRINTS" id="PR00173">
    <property type="entry name" value="EDTRNSPORT"/>
</dbReference>
<keyword evidence="9" id="KW-1185">Reference proteome</keyword>
<dbReference type="EMBL" id="MRAD01000006">
    <property type="protein sequence ID" value="OOO62363.1"/>
    <property type="molecule type" value="Genomic_DNA"/>
</dbReference>
<keyword evidence="5 6" id="KW-0472">Membrane</keyword>
<accession>A0A1S9IGJ0</accession>
<evidence type="ECO:0000256" key="6">
    <source>
        <dbReference type="SAM" id="Phobius"/>
    </source>
</evidence>
<keyword evidence="2" id="KW-0813">Transport</keyword>
<keyword evidence="4 6" id="KW-1133">Transmembrane helix</keyword>
<dbReference type="Gene3D" id="1.10.3860.10">
    <property type="entry name" value="Sodium:dicarboxylate symporter"/>
    <property type="match status" value="1"/>
</dbReference>
<dbReference type="OrthoDB" id="9768885at2"/>
<organism evidence="8 10">
    <name type="scientific">Clostridium tepidum</name>
    <dbReference type="NCBI Taxonomy" id="1962263"/>
    <lineage>
        <taxon>Bacteria</taxon>
        <taxon>Bacillati</taxon>
        <taxon>Bacillota</taxon>
        <taxon>Clostridia</taxon>
        <taxon>Eubacteriales</taxon>
        <taxon>Clostridiaceae</taxon>
        <taxon>Clostridium</taxon>
    </lineage>
</organism>
<dbReference type="InterPro" id="IPR001991">
    <property type="entry name" value="Na-dicarboxylate_symporter"/>
</dbReference>
<feature type="transmembrane region" description="Helical" evidence="6">
    <location>
        <begin position="12"/>
        <end position="32"/>
    </location>
</feature>
<sequence>MKKLGLIPKIIIAIILGILIGSFTPIPFIRIFRTFSSIFGEFLGFLIPLIILGFIVAGIAELGQGAGKLLGITVGLAYLFTLISGFSALLVGRTLLPSIITGATHVEKAKKALDPFFEMKIPPMMDVMTALIFAFILGLGIAKTQNKTLKDVAIGFQEIITKVIENVVIPLLPLHILGIFANLAYTGEVSTVLKVFWKVFIIILILHWVILVFQFVVGGSIAGKNPFKSLKIQIKGYLTALGTQSSAATIPINIQCSEQIGISKGIRDFVIPLCATVHLSGSTITLTICALAVMMLNGIPISIPQMAGFIAMLGVTMVAAPGVPGGAVMAALGILQSILGFNEALLGLMIALYIAQDSFGTACNVSGDQAVAMIVDSIQKKFDKKHKTNNN</sequence>
<evidence type="ECO:0000256" key="4">
    <source>
        <dbReference type="ARBA" id="ARBA00022989"/>
    </source>
</evidence>
<evidence type="ECO:0000256" key="5">
    <source>
        <dbReference type="ARBA" id="ARBA00023136"/>
    </source>
</evidence>
<dbReference type="EMBL" id="MRAE01000005">
    <property type="protein sequence ID" value="OOO69343.1"/>
    <property type="molecule type" value="Genomic_DNA"/>
</dbReference>
<proteinExistence type="predicted"/>
<dbReference type="Proteomes" id="UP000190256">
    <property type="component" value="Unassembled WGS sequence"/>
</dbReference>
<feature type="transmembrane region" description="Helical" evidence="6">
    <location>
        <begin position="163"/>
        <end position="185"/>
    </location>
</feature>
<feature type="transmembrane region" description="Helical" evidence="6">
    <location>
        <begin position="301"/>
        <end position="320"/>
    </location>
</feature>
<dbReference type="GO" id="GO:0005295">
    <property type="term" value="F:neutral L-amino acid:sodium symporter activity"/>
    <property type="evidence" value="ECO:0007669"/>
    <property type="project" value="TreeGrafter"/>
</dbReference>
<gene>
    <name evidence="7" type="ORF">BS637_07830</name>
    <name evidence="8" type="ORF">BS638_03480</name>
</gene>
<dbReference type="AlphaFoldDB" id="A0A1S9IGJ0"/>
<evidence type="ECO:0000313" key="9">
    <source>
        <dbReference type="Proteomes" id="UP000190206"/>
    </source>
</evidence>
<evidence type="ECO:0000313" key="10">
    <source>
        <dbReference type="Proteomes" id="UP000190256"/>
    </source>
</evidence>
<comment type="subcellular location">
    <subcellularLocation>
        <location evidence="1">Membrane</location>
        <topology evidence="1">Multi-pass membrane protein</topology>
    </subcellularLocation>
</comment>
<dbReference type="PANTHER" id="PTHR42865:SF8">
    <property type="entry name" value="SERINE_THREONINE TRANSPORTER SSTT"/>
    <property type="match status" value="1"/>
</dbReference>
<comment type="caution">
    <text evidence="8">The sequence shown here is derived from an EMBL/GenBank/DDBJ whole genome shotgun (WGS) entry which is preliminary data.</text>
</comment>
<feature type="transmembrane region" description="Helical" evidence="6">
    <location>
        <begin position="269"/>
        <end position="295"/>
    </location>
</feature>
<feature type="transmembrane region" description="Helical" evidence="6">
    <location>
        <begin position="38"/>
        <end position="57"/>
    </location>
</feature>
<evidence type="ECO:0000256" key="1">
    <source>
        <dbReference type="ARBA" id="ARBA00004141"/>
    </source>
</evidence>
<feature type="transmembrane region" description="Helical" evidence="6">
    <location>
        <begin position="197"/>
        <end position="222"/>
    </location>
</feature>
<feature type="transmembrane region" description="Helical" evidence="6">
    <location>
        <begin position="327"/>
        <end position="354"/>
    </location>
</feature>
<dbReference type="Proteomes" id="UP000190206">
    <property type="component" value="Unassembled WGS sequence"/>
</dbReference>
<dbReference type="InterPro" id="IPR036458">
    <property type="entry name" value="Na:dicarbo_symporter_sf"/>
</dbReference>
<evidence type="ECO:0000313" key="7">
    <source>
        <dbReference type="EMBL" id="OOO62363.1"/>
    </source>
</evidence>
<evidence type="ECO:0000256" key="3">
    <source>
        <dbReference type="ARBA" id="ARBA00022692"/>
    </source>
</evidence>
<dbReference type="Pfam" id="PF00375">
    <property type="entry name" value="SDF"/>
    <property type="match status" value="1"/>
</dbReference>
<name>A0A1S9IGJ0_9CLOT</name>
<reference evidence="7 9" key="1">
    <citation type="submission" date="2016-12" db="EMBL/GenBank/DDBJ databases">
        <title>Clostridium tepidum sp. nov., a close relative of Clostridium sporogenes and Clostridium botulinum Group I.</title>
        <authorList>
            <person name="Dobritsa A.P."/>
            <person name="Kutumbaka K."/>
            <person name="Werner K."/>
            <person name="Samadpour M."/>
        </authorList>
    </citation>
    <scope>NUCLEOTIDE SEQUENCE [LARGE SCALE GENOMIC DNA]</scope>
    <source>
        <strain evidence="7 9">PE</strain>
    </source>
</reference>
<reference evidence="8 10" key="2">
    <citation type="submission" date="2016-12" db="EMBL/GenBank/DDBJ databases">
        <title>Clostridium tepidum sp. nov., a close relative of Clostridium sporogenes and Clostridium botulinum Group I.</title>
        <authorList>
            <person name="Dobritsa A.P."/>
            <person name="Kutumbaka K.K."/>
            <person name="Werner K."/>
            <person name="Wiedmann M."/>
            <person name="Asmus A."/>
            <person name="Samadpour M."/>
        </authorList>
    </citation>
    <scope>NUCLEOTIDE SEQUENCE [LARGE SCALE GENOMIC DNA]</scope>
    <source>
        <strain evidence="8 10">IEH 97212</strain>
    </source>
</reference>
<dbReference type="RefSeq" id="WP_078024187.1">
    <property type="nucleotide sequence ID" value="NZ_JADPGM010000008.1"/>
</dbReference>
<feature type="transmembrane region" description="Helical" evidence="6">
    <location>
        <begin position="121"/>
        <end position="142"/>
    </location>
</feature>
<dbReference type="GO" id="GO:0032329">
    <property type="term" value="P:serine transport"/>
    <property type="evidence" value="ECO:0007669"/>
    <property type="project" value="TreeGrafter"/>
</dbReference>
<dbReference type="PANTHER" id="PTHR42865">
    <property type="entry name" value="PROTON/GLUTAMATE-ASPARTATE SYMPORTER"/>
    <property type="match status" value="1"/>
</dbReference>
<protein>
    <submittedName>
        <fullName evidence="8">Sodium:proton antiporter</fullName>
    </submittedName>
</protein>
<keyword evidence="3 6" id="KW-0812">Transmembrane</keyword>
<dbReference type="FunFam" id="1.10.3860.10:FF:000007">
    <property type="entry name" value="Dicarboxylate/amino acid:cation symporter"/>
    <property type="match status" value="1"/>
</dbReference>
<evidence type="ECO:0000256" key="2">
    <source>
        <dbReference type="ARBA" id="ARBA00022448"/>
    </source>
</evidence>
<evidence type="ECO:0000313" key="8">
    <source>
        <dbReference type="EMBL" id="OOO69343.1"/>
    </source>
</evidence>
<feature type="transmembrane region" description="Helical" evidence="6">
    <location>
        <begin position="69"/>
        <end position="91"/>
    </location>
</feature>
<dbReference type="SUPFAM" id="SSF118215">
    <property type="entry name" value="Proton glutamate symport protein"/>
    <property type="match status" value="1"/>
</dbReference>